<dbReference type="PROSITE" id="PS50005">
    <property type="entry name" value="TPR"/>
    <property type="match status" value="1"/>
</dbReference>
<gene>
    <name evidence="9" type="ORF">FPE_LOCUS35440</name>
</gene>
<feature type="region of interest" description="Disordered" evidence="8">
    <location>
        <begin position="292"/>
        <end position="329"/>
    </location>
</feature>
<evidence type="ECO:0000256" key="6">
    <source>
        <dbReference type="ARBA" id="ARBA00025750"/>
    </source>
</evidence>
<dbReference type="SMART" id="SM00028">
    <property type="entry name" value="TPR"/>
    <property type="match status" value="1"/>
</dbReference>
<dbReference type="Proteomes" id="UP000834106">
    <property type="component" value="Chromosome 23"/>
</dbReference>
<evidence type="ECO:0000256" key="2">
    <source>
        <dbReference type="ARBA" id="ARBA00022737"/>
    </source>
</evidence>
<proteinExistence type="inferred from homology"/>
<organism evidence="9 10">
    <name type="scientific">Fraxinus pennsylvanica</name>
    <dbReference type="NCBI Taxonomy" id="56036"/>
    <lineage>
        <taxon>Eukaryota</taxon>
        <taxon>Viridiplantae</taxon>
        <taxon>Streptophyta</taxon>
        <taxon>Embryophyta</taxon>
        <taxon>Tracheophyta</taxon>
        <taxon>Spermatophyta</taxon>
        <taxon>Magnoliopsida</taxon>
        <taxon>eudicotyledons</taxon>
        <taxon>Gunneridae</taxon>
        <taxon>Pentapetalae</taxon>
        <taxon>asterids</taxon>
        <taxon>lamiids</taxon>
        <taxon>Lamiales</taxon>
        <taxon>Oleaceae</taxon>
        <taxon>Oleeae</taxon>
        <taxon>Fraxinus</taxon>
    </lineage>
</organism>
<keyword evidence="4" id="KW-0175">Coiled coil</keyword>
<sequence>MLSTSCSDHHKNHYNSTSRGFLTPPPAWRTSWCLPPFPASERKPRRSPPAKGDLFHVIHKVPSGDSPYVKAKHVQLIEKDPSKAISLFWAAINSGDRVDSALKDMAVVMKQLDRSDEAIEAIKSFRHLCPPESQESLDNILVELYKRSGRIDEEIEILQQKLKQLEEGIAFGGKRTKLARSQGKKIQITIEKEYSRLLGNLAWAYMQQGDYKSAEENYRKGLSFESDKNKQCNLAICLMHMNKLTEAKFLLQTVRISSENEHVDESYAKSLERATEMLAELESQHVLKPKEWGKDSDYRRKNHQFGTGQGDSDSAHKMAQDSPFGAGRIPKVPFTQPRCSWSFDGGDQRRGWSVEDANSARKIAHDLPFGTGRIPKVPFTQPRCSWSFDGGDQRRGWSGVDAEGGFCRKLSFEQSTNGENKQFIANQNLESNVPEAIPKILGNHSASVDGNWIKRPLGNLSRVDSEEEWKVVDFLAYDGQKKSSMEEYNLPLELDFSGDCTNSRETSEGDHGLSSNFTNACSLEPKAAKGDSENLKSAELQKDWKITDEFLNCQSKNKSWADMVEEDEEELQIWSSSFRGKDWDLTDKEFSDENVDTNIIPESSTLLNQYEDLSQKTDTLDMKSGYHTQPENAASLKNQSVKRSLCFYQHQKHGRAEKHCPSSSPRKASNFGGHCSIPSENCTPTNRKNLMRKKRLQVFEDITCDPGSPRR</sequence>
<evidence type="ECO:0000313" key="10">
    <source>
        <dbReference type="Proteomes" id="UP000834106"/>
    </source>
</evidence>
<feature type="region of interest" description="Disordered" evidence="8">
    <location>
        <begin position="1"/>
        <end position="20"/>
    </location>
</feature>
<evidence type="ECO:0000256" key="4">
    <source>
        <dbReference type="ARBA" id="ARBA00023054"/>
    </source>
</evidence>
<keyword evidence="3 7" id="KW-0802">TPR repeat</keyword>
<dbReference type="PANTHER" id="PTHR36326">
    <property type="entry name" value="PROTEIN POLLENLESS 3-LIKE 2"/>
    <property type="match status" value="1"/>
</dbReference>
<feature type="region of interest" description="Disordered" evidence="8">
    <location>
        <begin position="656"/>
        <end position="679"/>
    </location>
</feature>
<evidence type="ECO:0000313" key="9">
    <source>
        <dbReference type="EMBL" id="CAI9788010.1"/>
    </source>
</evidence>
<name>A0AAD2ALF6_9LAMI</name>
<comment type="similarity">
    <text evidence="6">Belongs to the MS5 protein family.</text>
</comment>
<dbReference type="Pfam" id="PF13181">
    <property type="entry name" value="TPR_8"/>
    <property type="match status" value="1"/>
</dbReference>
<evidence type="ECO:0008006" key="11">
    <source>
        <dbReference type="Google" id="ProtNLM"/>
    </source>
</evidence>
<evidence type="ECO:0000256" key="5">
    <source>
        <dbReference type="ARBA" id="ARBA00023242"/>
    </source>
</evidence>
<accession>A0AAD2ALF6</accession>
<reference evidence="9" key="1">
    <citation type="submission" date="2023-05" db="EMBL/GenBank/DDBJ databases">
        <authorList>
            <person name="Huff M."/>
        </authorList>
    </citation>
    <scope>NUCLEOTIDE SEQUENCE</scope>
</reference>
<evidence type="ECO:0000256" key="3">
    <source>
        <dbReference type="ARBA" id="ARBA00022803"/>
    </source>
</evidence>
<keyword evidence="10" id="KW-1185">Reference proteome</keyword>
<dbReference type="InterPro" id="IPR011990">
    <property type="entry name" value="TPR-like_helical_dom_sf"/>
</dbReference>
<feature type="repeat" description="TPR" evidence="7">
    <location>
        <begin position="195"/>
        <end position="228"/>
    </location>
</feature>
<comment type="subcellular location">
    <subcellularLocation>
        <location evidence="1">Nucleus</location>
    </subcellularLocation>
</comment>
<dbReference type="EMBL" id="OU503058">
    <property type="protein sequence ID" value="CAI9788010.1"/>
    <property type="molecule type" value="Genomic_DNA"/>
</dbReference>
<dbReference type="PANTHER" id="PTHR36326:SF4">
    <property type="entry name" value="PROTEIN POLLENLESS 3-LIKE 1"/>
    <property type="match status" value="1"/>
</dbReference>
<evidence type="ECO:0000256" key="8">
    <source>
        <dbReference type="SAM" id="MobiDB-lite"/>
    </source>
</evidence>
<dbReference type="InterPro" id="IPR019734">
    <property type="entry name" value="TPR_rpt"/>
</dbReference>
<evidence type="ECO:0000256" key="1">
    <source>
        <dbReference type="ARBA" id="ARBA00004123"/>
    </source>
</evidence>
<dbReference type="InterPro" id="IPR044961">
    <property type="entry name" value="MS5/SDI1"/>
</dbReference>
<dbReference type="SUPFAM" id="SSF48452">
    <property type="entry name" value="TPR-like"/>
    <property type="match status" value="1"/>
</dbReference>
<keyword evidence="2" id="KW-0677">Repeat</keyword>
<dbReference type="Gene3D" id="1.25.40.10">
    <property type="entry name" value="Tetratricopeptide repeat domain"/>
    <property type="match status" value="1"/>
</dbReference>
<evidence type="ECO:0000256" key="7">
    <source>
        <dbReference type="PROSITE-ProRule" id="PRU00339"/>
    </source>
</evidence>
<keyword evidence="5" id="KW-0539">Nucleus</keyword>
<dbReference type="GO" id="GO:0005634">
    <property type="term" value="C:nucleus"/>
    <property type="evidence" value="ECO:0007669"/>
    <property type="project" value="UniProtKB-SubCell"/>
</dbReference>
<protein>
    <recommendedName>
        <fullName evidence="11">Protein POLLENLESS 3</fullName>
    </recommendedName>
</protein>
<dbReference type="AlphaFoldDB" id="A0AAD2ALF6"/>